<feature type="non-terminal residue" evidence="1">
    <location>
        <position position="154"/>
    </location>
</feature>
<sequence length="154" mass="16896">MSTPSFLTHGRAQWSSERRRGIKRSVRSSLAALAATVAVRYVAFRLPRDDRWLPAAASSQSSHRKMCSRPRGGNAGGAMCSVVLLGCGCPKRSMGWYHATQILDETRGIGATLDHVVEPWYLSEKAIGAPGSKEFAQFKSYLENKGVKFTPKPK</sequence>
<comment type="caution">
    <text evidence="1">The sequence shown here is derived from an EMBL/GenBank/DDBJ whole genome shotgun (WGS) entry which is preliminary data.</text>
</comment>
<protein>
    <submittedName>
        <fullName evidence="1">Uncharacterized protein</fullName>
    </submittedName>
</protein>
<evidence type="ECO:0000313" key="2">
    <source>
        <dbReference type="Proteomes" id="UP000266841"/>
    </source>
</evidence>
<reference evidence="1 2" key="1">
    <citation type="journal article" date="2012" name="Genome Biol.">
        <title>Genome and low-iron response of an oceanic diatom adapted to chronic iron limitation.</title>
        <authorList>
            <person name="Lommer M."/>
            <person name="Specht M."/>
            <person name="Roy A.S."/>
            <person name="Kraemer L."/>
            <person name="Andreson R."/>
            <person name="Gutowska M.A."/>
            <person name="Wolf J."/>
            <person name="Bergner S.V."/>
            <person name="Schilhabel M.B."/>
            <person name="Klostermeier U.C."/>
            <person name="Beiko R.G."/>
            <person name="Rosenstiel P."/>
            <person name="Hippler M."/>
            <person name="Laroche J."/>
        </authorList>
    </citation>
    <scope>NUCLEOTIDE SEQUENCE [LARGE SCALE GENOMIC DNA]</scope>
    <source>
        <strain evidence="1 2">CCMP1005</strain>
    </source>
</reference>
<organism evidence="1 2">
    <name type="scientific">Thalassiosira oceanica</name>
    <name type="common">Marine diatom</name>
    <dbReference type="NCBI Taxonomy" id="159749"/>
    <lineage>
        <taxon>Eukaryota</taxon>
        <taxon>Sar</taxon>
        <taxon>Stramenopiles</taxon>
        <taxon>Ochrophyta</taxon>
        <taxon>Bacillariophyta</taxon>
        <taxon>Coscinodiscophyceae</taxon>
        <taxon>Thalassiosirophycidae</taxon>
        <taxon>Thalassiosirales</taxon>
        <taxon>Thalassiosiraceae</taxon>
        <taxon>Thalassiosira</taxon>
    </lineage>
</organism>
<keyword evidence="2" id="KW-1185">Reference proteome</keyword>
<proteinExistence type="predicted"/>
<accession>K0RVP1</accession>
<evidence type="ECO:0000313" key="1">
    <source>
        <dbReference type="EMBL" id="EJK50717.1"/>
    </source>
</evidence>
<dbReference type="OrthoDB" id="10528811at2759"/>
<name>K0RVP1_THAOC</name>
<gene>
    <name evidence="1" type="ORF">THAOC_30239</name>
</gene>
<dbReference type="Proteomes" id="UP000266841">
    <property type="component" value="Unassembled WGS sequence"/>
</dbReference>
<dbReference type="EMBL" id="AGNL01043108">
    <property type="protein sequence ID" value="EJK50717.1"/>
    <property type="molecule type" value="Genomic_DNA"/>
</dbReference>
<dbReference type="AlphaFoldDB" id="K0RVP1"/>